<dbReference type="HOGENOM" id="CLU_3266295_0_0_5"/>
<comment type="caution">
    <text evidence="1">The sequence shown here is derived from an EMBL/GenBank/DDBJ whole genome shotgun (WGS) entry which is preliminary data.</text>
</comment>
<keyword evidence="2" id="KW-1185">Reference proteome</keyword>
<reference evidence="1 2" key="1">
    <citation type="submission" date="2012-03" db="EMBL/GenBank/DDBJ databases">
        <title>The Genome Sequence of Bartonella tamiae Th239.</title>
        <authorList>
            <consortium name="The Broad Institute Genome Sequencing Platform"/>
            <consortium name="The Broad Institute Genome Sequencing Center for Infectious Disease"/>
            <person name="Feldgarden M."/>
            <person name="Kirby J."/>
            <person name="Kosoy M."/>
            <person name="Birtles R."/>
            <person name="Probert W.S."/>
            <person name="Chiaraviglio L."/>
            <person name="Young S.K."/>
            <person name="Zeng Q."/>
            <person name="Gargeya S."/>
            <person name="Fitzgerald M."/>
            <person name="Haas B."/>
            <person name="Abouelleil A."/>
            <person name="Alvarado L."/>
            <person name="Arachchi H.M."/>
            <person name="Berlin A."/>
            <person name="Chapman S.B."/>
            <person name="Gearin G."/>
            <person name="Goldberg J."/>
            <person name="Griggs A."/>
            <person name="Gujja S."/>
            <person name="Hansen M."/>
            <person name="Heiman D."/>
            <person name="Howarth C."/>
            <person name="Larimer J."/>
            <person name="Lui A."/>
            <person name="MacDonald P.J.P."/>
            <person name="McCowen C."/>
            <person name="Montmayeur A."/>
            <person name="Murphy C."/>
            <person name="Neiman D."/>
            <person name="Pearson M."/>
            <person name="Priest M."/>
            <person name="Roberts A."/>
            <person name="Saif S."/>
            <person name="Shea T."/>
            <person name="Sisk P."/>
            <person name="Stolte C."/>
            <person name="Sykes S."/>
            <person name="Wortman J."/>
            <person name="Nusbaum C."/>
            <person name="Birren B."/>
        </authorList>
    </citation>
    <scope>NUCLEOTIDE SEQUENCE [LARGE SCALE GENOMIC DNA]</scope>
    <source>
        <strain evidence="1 2">Th239</strain>
    </source>
</reference>
<evidence type="ECO:0000313" key="1">
    <source>
        <dbReference type="EMBL" id="EJF88709.1"/>
    </source>
</evidence>
<dbReference type="Proteomes" id="UP000008952">
    <property type="component" value="Unassembled WGS sequence"/>
</dbReference>
<dbReference type="AlphaFoldDB" id="J0QZN3"/>
<proteinExistence type="predicted"/>
<organism evidence="1 2">
    <name type="scientific">Bartonella tamiae Th239</name>
    <dbReference type="NCBI Taxonomy" id="1094558"/>
    <lineage>
        <taxon>Bacteria</taxon>
        <taxon>Pseudomonadati</taxon>
        <taxon>Pseudomonadota</taxon>
        <taxon>Alphaproteobacteria</taxon>
        <taxon>Hyphomicrobiales</taxon>
        <taxon>Bartonellaceae</taxon>
        <taxon>Bartonella</taxon>
    </lineage>
</organism>
<sequence>MNFLLSHNLLNKTVRFIESVKFYKNKKIGLVNTTQYKVKGI</sequence>
<evidence type="ECO:0000313" key="2">
    <source>
        <dbReference type="Proteomes" id="UP000008952"/>
    </source>
</evidence>
<dbReference type="PATRIC" id="fig|1094558.3.peg.1359"/>
<dbReference type="EMBL" id="AIMB01000008">
    <property type="protein sequence ID" value="EJF88709.1"/>
    <property type="molecule type" value="Genomic_DNA"/>
</dbReference>
<name>J0QZN3_9HYPH</name>
<protein>
    <submittedName>
        <fullName evidence="1">Uncharacterized protein</fullName>
    </submittedName>
</protein>
<accession>J0QZN3</accession>
<gene>
    <name evidence="1" type="ORF">ME5_01260</name>
</gene>